<dbReference type="AlphaFoldDB" id="A0AAU9N4M5"/>
<sequence length="128" mass="13559">MVEPPTGPFTPELTPITPHLISSTNTTTLYTDSSAIRLSLKRSNPPPPSVTNILPVHIYVSCYGLTGLIGEDYGHLSDGLSLLGFFKGSTLSAFLVGGPLGCGFVGCSERVSNFVASGWWDSFHVATN</sequence>
<evidence type="ECO:0000313" key="1">
    <source>
        <dbReference type="EMBL" id="CAH1434286.1"/>
    </source>
</evidence>
<reference evidence="1 2" key="1">
    <citation type="submission" date="2022-01" db="EMBL/GenBank/DDBJ databases">
        <authorList>
            <person name="Xiong W."/>
            <person name="Schranz E."/>
        </authorList>
    </citation>
    <scope>NUCLEOTIDE SEQUENCE [LARGE SCALE GENOMIC DNA]</scope>
</reference>
<organism evidence="1 2">
    <name type="scientific">Lactuca virosa</name>
    <dbReference type="NCBI Taxonomy" id="75947"/>
    <lineage>
        <taxon>Eukaryota</taxon>
        <taxon>Viridiplantae</taxon>
        <taxon>Streptophyta</taxon>
        <taxon>Embryophyta</taxon>
        <taxon>Tracheophyta</taxon>
        <taxon>Spermatophyta</taxon>
        <taxon>Magnoliopsida</taxon>
        <taxon>eudicotyledons</taxon>
        <taxon>Gunneridae</taxon>
        <taxon>Pentapetalae</taxon>
        <taxon>asterids</taxon>
        <taxon>campanulids</taxon>
        <taxon>Asterales</taxon>
        <taxon>Asteraceae</taxon>
        <taxon>Cichorioideae</taxon>
        <taxon>Cichorieae</taxon>
        <taxon>Lactucinae</taxon>
        <taxon>Lactuca</taxon>
    </lineage>
</organism>
<evidence type="ECO:0000313" key="2">
    <source>
        <dbReference type="Proteomes" id="UP001157418"/>
    </source>
</evidence>
<comment type="caution">
    <text evidence="1">The sequence shown here is derived from an EMBL/GenBank/DDBJ whole genome shotgun (WGS) entry which is preliminary data.</text>
</comment>
<keyword evidence="2" id="KW-1185">Reference proteome</keyword>
<dbReference type="EMBL" id="CAKMRJ010003391">
    <property type="protein sequence ID" value="CAH1434286.1"/>
    <property type="molecule type" value="Genomic_DNA"/>
</dbReference>
<protein>
    <submittedName>
        <fullName evidence="1">Uncharacterized protein</fullName>
    </submittedName>
</protein>
<dbReference type="Proteomes" id="UP001157418">
    <property type="component" value="Unassembled WGS sequence"/>
</dbReference>
<name>A0AAU9N4M5_9ASTR</name>
<accession>A0AAU9N4M5</accession>
<proteinExistence type="predicted"/>
<gene>
    <name evidence="1" type="ORF">LVIROSA_LOCUS20814</name>
</gene>